<evidence type="ECO:0000313" key="1">
    <source>
        <dbReference type="EMBL" id="KAG7389241.1"/>
    </source>
</evidence>
<evidence type="ECO:0000313" key="2">
    <source>
        <dbReference type="Proteomes" id="UP000694044"/>
    </source>
</evidence>
<dbReference type="OrthoDB" id="10475366at2759"/>
<comment type="caution">
    <text evidence="1">The sequence shown here is derived from an EMBL/GenBank/DDBJ whole genome shotgun (WGS) entry which is preliminary data.</text>
</comment>
<accession>A0A8T1W7H7</accession>
<dbReference type="EMBL" id="JAGDFM010000047">
    <property type="protein sequence ID" value="KAG7389241.1"/>
    <property type="molecule type" value="Genomic_DNA"/>
</dbReference>
<proteinExistence type="predicted"/>
<keyword evidence="2" id="KW-1185">Reference proteome</keyword>
<reference evidence="1" key="1">
    <citation type="submission" date="2021-02" db="EMBL/GenBank/DDBJ databases">
        <authorList>
            <person name="Palmer J.M."/>
        </authorList>
    </citation>
    <scope>NUCLEOTIDE SEQUENCE</scope>
    <source>
        <strain evidence="1">SCRP734</strain>
    </source>
</reference>
<protein>
    <submittedName>
        <fullName evidence="1">Uncharacterized protein</fullName>
    </submittedName>
</protein>
<sequence>MGNEQSASVRIANETEIPLVFVISQVGPLYWGVINPGERVTRITGRVWFTVKCYPYDGHNEPTTADAVWGVVIPTAAALAIVVTAGTAAAATAPVAGSYAAVLAPIAGETLAAAEAGAAAAYAAGKLASTIVPVAHSMLIKDASRCLNCVTKHGHYANGDWIHVRGGIKKNVLSSTWQPMRFEK</sequence>
<dbReference type="AlphaFoldDB" id="A0A8T1W7H7"/>
<dbReference type="Proteomes" id="UP000694044">
    <property type="component" value="Unassembled WGS sequence"/>
</dbReference>
<organism evidence="1 2">
    <name type="scientific">Phytophthora pseudosyringae</name>
    <dbReference type="NCBI Taxonomy" id="221518"/>
    <lineage>
        <taxon>Eukaryota</taxon>
        <taxon>Sar</taxon>
        <taxon>Stramenopiles</taxon>
        <taxon>Oomycota</taxon>
        <taxon>Peronosporomycetes</taxon>
        <taxon>Peronosporales</taxon>
        <taxon>Peronosporaceae</taxon>
        <taxon>Phytophthora</taxon>
    </lineage>
</organism>
<gene>
    <name evidence="1" type="ORF">PHYPSEUDO_010799</name>
</gene>
<name>A0A8T1W7H7_9STRA</name>